<keyword evidence="3" id="KW-0963">Cytoplasm</keyword>
<name>A0A443Q345_9MAGN</name>
<feature type="domain" description="Enolpyruvate transferase" evidence="16">
    <location>
        <begin position="51"/>
        <end position="462"/>
    </location>
</feature>
<keyword evidence="9" id="KW-0961">Cell wall biogenesis/degradation</keyword>
<dbReference type="GO" id="GO:0005737">
    <property type="term" value="C:cytoplasm"/>
    <property type="evidence" value="ECO:0007669"/>
    <property type="project" value="UniProtKB-SubCell"/>
</dbReference>
<dbReference type="EC" id="2.5.1.7" evidence="11"/>
<dbReference type="EMBL" id="QPKB01000013">
    <property type="protein sequence ID" value="RWR97462.1"/>
    <property type="molecule type" value="Genomic_DNA"/>
</dbReference>
<reference evidence="17 18" key="1">
    <citation type="journal article" date="2019" name="Nat. Plants">
        <title>Stout camphor tree genome fills gaps in understanding of flowering plant genome evolution.</title>
        <authorList>
            <person name="Chaw S.M."/>
            <person name="Liu Y.C."/>
            <person name="Wu Y.W."/>
            <person name="Wang H.Y."/>
            <person name="Lin C.I."/>
            <person name="Wu C.S."/>
            <person name="Ke H.M."/>
            <person name="Chang L.Y."/>
            <person name="Hsu C.Y."/>
            <person name="Yang H.T."/>
            <person name="Sudianto E."/>
            <person name="Hsu M.H."/>
            <person name="Wu K.P."/>
            <person name="Wang L.N."/>
            <person name="Leebens-Mack J.H."/>
            <person name="Tsai I.J."/>
        </authorList>
    </citation>
    <scope>NUCLEOTIDE SEQUENCE [LARGE SCALE GENOMIC DNA]</scope>
    <source>
        <strain evidence="18">cv. Chaw 1501</strain>
        <tissue evidence="17">Young leaves</tissue>
    </source>
</reference>
<evidence type="ECO:0000256" key="14">
    <source>
        <dbReference type="ARBA" id="ARBA00042842"/>
    </source>
</evidence>
<dbReference type="Proteomes" id="UP000283530">
    <property type="component" value="Unassembled WGS sequence"/>
</dbReference>
<keyword evidence="4" id="KW-0132">Cell division</keyword>
<evidence type="ECO:0000259" key="16">
    <source>
        <dbReference type="Pfam" id="PF00275"/>
    </source>
</evidence>
<dbReference type="GO" id="GO:0008760">
    <property type="term" value="F:UDP-N-acetylglucosamine 1-carboxyvinyltransferase activity"/>
    <property type="evidence" value="ECO:0007669"/>
    <property type="project" value="UniProtKB-EC"/>
</dbReference>
<evidence type="ECO:0000256" key="13">
    <source>
        <dbReference type="ARBA" id="ARBA00042443"/>
    </source>
</evidence>
<dbReference type="InterPro" id="IPR036968">
    <property type="entry name" value="Enolpyruvate_Tfrase_sf"/>
</dbReference>
<dbReference type="InterPro" id="IPR050068">
    <property type="entry name" value="MurA_subfamily"/>
</dbReference>
<comment type="subcellular location">
    <subcellularLocation>
        <location evidence="1">Cytoplasm</location>
    </subcellularLocation>
</comment>
<keyword evidence="7" id="KW-0573">Peptidoglycan synthesis</keyword>
<evidence type="ECO:0000256" key="1">
    <source>
        <dbReference type="ARBA" id="ARBA00004496"/>
    </source>
</evidence>
<evidence type="ECO:0000256" key="3">
    <source>
        <dbReference type="ARBA" id="ARBA00022490"/>
    </source>
</evidence>
<sequence>MSSMLLVAPSLALCNLQNPKLPKSLSKTPPPPLSLKPQTTLQTLSHHLIISGPSHLSGHVRISGSKNSALPVLAAALCCSEGGPSILRGIPDLSDVTTMISILRSLGAQIEVEDGGVVVVDAEGIGSVEPCSDSVGRIRAGFFVVGPLVGRFGEAVVALPGGCEIGSRPIDLYVRGLRALSAVVEVRHGKLHVYAANGKGLIGGRFHFDYPSVGATETLMMAASVANGVTVLTNAAQEPEVTDLARFLVASGASIEGAGTSTVIISGRKKLHGTEFTIIPDRIEAGTFMVAAAITRSCISMSPVIPHHLTCVINKLSSSGCKITQRGSHLLEVSAISAAGSNLEAFDFKTCPYPGFPTDLQPQFMALLATCNGAGIVEESVFEGRMRHVGELQKLGAKIETFGNSAVAWGNGQSALSGSHVVATDLRAGASLVLAGMAAQGTTEIAGAPHIDRGYEKLEVKLHLLGANIRREQQALSKAFK</sequence>
<dbReference type="PANTHER" id="PTHR43783:SF1">
    <property type="entry name" value="UDP-N-ACETYLGLUCOSAMINE 1-CARBOXYVINYLTRANSFERASE"/>
    <property type="match status" value="1"/>
</dbReference>
<dbReference type="CDD" id="cd01555">
    <property type="entry name" value="UdpNAET"/>
    <property type="match status" value="1"/>
</dbReference>
<keyword evidence="5 17" id="KW-0808">Transferase</keyword>
<dbReference type="Gene3D" id="3.65.10.10">
    <property type="entry name" value="Enolpyruvate transferase domain"/>
    <property type="match status" value="2"/>
</dbReference>
<accession>A0A443Q345</accession>
<dbReference type="Pfam" id="PF00275">
    <property type="entry name" value="EPSP_synthase"/>
    <property type="match status" value="1"/>
</dbReference>
<evidence type="ECO:0000313" key="17">
    <source>
        <dbReference type="EMBL" id="RWR97462.1"/>
    </source>
</evidence>
<evidence type="ECO:0000256" key="12">
    <source>
        <dbReference type="ARBA" id="ARBA00039754"/>
    </source>
</evidence>
<evidence type="ECO:0000256" key="2">
    <source>
        <dbReference type="ARBA" id="ARBA00004752"/>
    </source>
</evidence>
<gene>
    <name evidence="17" type="ORF">CKAN_02689600</name>
</gene>
<dbReference type="AlphaFoldDB" id="A0A443Q345"/>
<evidence type="ECO:0000256" key="7">
    <source>
        <dbReference type="ARBA" id="ARBA00022984"/>
    </source>
</evidence>
<dbReference type="SUPFAM" id="SSF55205">
    <property type="entry name" value="EPT/RTPC-like"/>
    <property type="match status" value="1"/>
</dbReference>
<dbReference type="HAMAP" id="MF_00111">
    <property type="entry name" value="MurA"/>
    <property type="match status" value="1"/>
</dbReference>
<evidence type="ECO:0000256" key="8">
    <source>
        <dbReference type="ARBA" id="ARBA00023306"/>
    </source>
</evidence>
<dbReference type="InterPro" id="IPR013792">
    <property type="entry name" value="RNA3'P_cycl/enolpyr_Trfase_a/b"/>
</dbReference>
<dbReference type="PANTHER" id="PTHR43783">
    <property type="entry name" value="UDP-N-ACETYLGLUCOSAMINE 1-CARBOXYVINYLTRANSFERASE"/>
    <property type="match status" value="1"/>
</dbReference>
<keyword evidence="6" id="KW-0133">Cell shape</keyword>
<keyword evidence="8" id="KW-0131">Cell cycle</keyword>
<dbReference type="NCBIfam" id="NF006873">
    <property type="entry name" value="PRK09369.1"/>
    <property type="match status" value="1"/>
</dbReference>
<evidence type="ECO:0000256" key="4">
    <source>
        <dbReference type="ARBA" id="ARBA00022618"/>
    </source>
</evidence>
<dbReference type="GO" id="GO:0071555">
    <property type="term" value="P:cell wall organization"/>
    <property type="evidence" value="ECO:0007669"/>
    <property type="project" value="UniProtKB-KW"/>
</dbReference>
<comment type="similarity">
    <text evidence="10">Belongs to the EPSP synthase family. MurA subfamily.</text>
</comment>
<protein>
    <recommendedName>
        <fullName evidence="12">UDP-N-acetylglucosamine 1-carboxyvinyltransferase</fullName>
        <ecNumber evidence="11">2.5.1.7</ecNumber>
    </recommendedName>
    <alternativeName>
        <fullName evidence="13">Enoylpyruvate transferase</fullName>
    </alternativeName>
    <alternativeName>
        <fullName evidence="14">UDP-N-acetylglucosamine enolpyruvyl transferase</fullName>
    </alternativeName>
</protein>
<dbReference type="OrthoDB" id="1718875at2759"/>
<dbReference type="InterPro" id="IPR005750">
    <property type="entry name" value="UDP_GlcNAc_COvinyl_MurA"/>
</dbReference>
<dbReference type="GO" id="GO:0008360">
    <property type="term" value="P:regulation of cell shape"/>
    <property type="evidence" value="ECO:0007669"/>
    <property type="project" value="UniProtKB-KW"/>
</dbReference>
<dbReference type="STRING" id="337451.A0A443Q345"/>
<comment type="catalytic activity">
    <reaction evidence="15">
        <text>phosphoenolpyruvate + UDP-N-acetyl-alpha-D-glucosamine = UDP-N-acetyl-3-O-(1-carboxyvinyl)-alpha-D-glucosamine + phosphate</text>
        <dbReference type="Rhea" id="RHEA:18681"/>
        <dbReference type="ChEBI" id="CHEBI:43474"/>
        <dbReference type="ChEBI" id="CHEBI:57705"/>
        <dbReference type="ChEBI" id="CHEBI:58702"/>
        <dbReference type="ChEBI" id="CHEBI:68483"/>
        <dbReference type="EC" id="2.5.1.7"/>
    </reaction>
</comment>
<evidence type="ECO:0000256" key="10">
    <source>
        <dbReference type="ARBA" id="ARBA00038367"/>
    </source>
</evidence>
<evidence type="ECO:0000256" key="5">
    <source>
        <dbReference type="ARBA" id="ARBA00022679"/>
    </source>
</evidence>
<evidence type="ECO:0000256" key="11">
    <source>
        <dbReference type="ARBA" id="ARBA00039108"/>
    </source>
</evidence>
<dbReference type="NCBIfam" id="TIGR01072">
    <property type="entry name" value="murA"/>
    <property type="match status" value="1"/>
</dbReference>
<comment type="pathway">
    <text evidence="2">Cell wall biogenesis; peptidoglycan biosynthesis.</text>
</comment>
<proteinExistence type="inferred from homology"/>
<comment type="caution">
    <text evidence="17">The sequence shown here is derived from an EMBL/GenBank/DDBJ whole genome shotgun (WGS) entry which is preliminary data.</text>
</comment>
<dbReference type="InterPro" id="IPR001986">
    <property type="entry name" value="Enolpyruvate_Tfrase_dom"/>
</dbReference>
<organism evidence="17 18">
    <name type="scientific">Cinnamomum micranthum f. kanehirae</name>
    <dbReference type="NCBI Taxonomy" id="337451"/>
    <lineage>
        <taxon>Eukaryota</taxon>
        <taxon>Viridiplantae</taxon>
        <taxon>Streptophyta</taxon>
        <taxon>Embryophyta</taxon>
        <taxon>Tracheophyta</taxon>
        <taxon>Spermatophyta</taxon>
        <taxon>Magnoliopsida</taxon>
        <taxon>Magnoliidae</taxon>
        <taxon>Laurales</taxon>
        <taxon>Lauraceae</taxon>
        <taxon>Cinnamomum</taxon>
    </lineage>
</organism>
<dbReference type="GO" id="GO:0051301">
    <property type="term" value="P:cell division"/>
    <property type="evidence" value="ECO:0007669"/>
    <property type="project" value="UniProtKB-KW"/>
</dbReference>
<evidence type="ECO:0000256" key="6">
    <source>
        <dbReference type="ARBA" id="ARBA00022960"/>
    </source>
</evidence>
<keyword evidence="18" id="KW-1185">Reference proteome</keyword>
<dbReference type="GO" id="GO:0019277">
    <property type="term" value="P:UDP-N-acetylgalactosamine biosynthetic process"/>
    <property type="evidence" value="ECO:0007669"/>
    <property type="project" value="InterPro"/>
</dbReference>
<evidence type="ECO:0000313" key="18">
    <source>
        <dbReference type="Proteomes" id="UP000283530"/>
    </source>
</evidence>
<evidence type="ECO:0000256" key="15">
    <source>
        <dbReference type="ARBA" id="ARBA00047527"/>
    </source>
</evidence>
<evidence type="ECO:0000256" key="9">
    <source>
        <dbReference type="ARBA" id="ARBA00023316"/>
    </source>
</evidence>